<gene>
    <name evidence="1" type="ORF">PGT21_010332</name>
</gene>
<dbReference type="OrthoDB" id="10280864at2759"/>
<comment type="caution">
    <text evidence="1">The sequence shown here is derived from an EMBL/GenBank/DDBJ whole genome shotgun (WGS) entry which is preliminary data.</text>
</comment>
<evidence type="ECO:0000313" key="1">
    <source>
        <dbReference type="EMBL" id="KAA1089211.1"/>
    </source>
</evidence>
<accession>A0A5B0NIS5</accession>
<proteinExistence type="predicted"/>
<reference evidence="1 2" key="1">
    <citation type="submission" date="2019-05" db="EMBL/GenBank/DDBJ databases">
        <title>Emergence of the Ug99 lineage of the wheat stem rust pathogen through somatic hybridization.</title>
        <authorList>
            <person name="Li F."/>
            <person name="Upadhyaya N.M."/>
            <person name="Sperschneider J."/>
            <person name="Matny O."/>
            <person name="Nguyen-Phuc H."/>
            <person name="Mago R."/>
            <person name="Raley C."/>
            <person name="Miller M.E."/>
            <person name="Silverstein K.A.T."/>
            <person name="Henningsen E."/>
            <person name="Hirsch C.D."/>
            <person name="Visser B."/>
            <person name="Pretorius Z.A."/>
            <person name="Steffenson B.J."/>
            <person name="Schwessinger B."/>
            <person name="Dodds P.N."/>
            <person name="Figueroa M."/>
        </authorList>
    </citation>
    <scope>NUCLEOTIDE SEQUENCE [LARGE SCALE GENOMIC DNA]</scope>
    <source>
        <strain evidence="1">21-0</strain>
    </source>
</reference>
<protein>
    <submittedName>
        <fullName evidence="1">Uncharacterized protein</fullName>
    </submittedName>
</protein>
<keyword evidence="2" id="KW-1185">Reference proteome</keyword>
<organism evidence="1 2">
    <name type="scientific">Puccinia graminis f. sp. tritici</name>
    <dbReference type="NCBI Taxonomy" id="56615"/>
    <lineage>
        <taxon>Eukaryota</taxon>
        <taxon>Fungi</taxon>
        <taxon>Dikarya</taxon>
        <taxon>Basidiomycota</taxon>
        <taxon>Pucciniomycotina</taxon>
        <taxon>Pucciniomycetes</taxon>
        <taxon>Pucciniales</taxon>
        <taxon>Pucciniaceae</taxon>
        <taxon>Puccinia</taxon>
    </lineage>
</organism>
<dbReference type="EMBL" id="VSWC01000093">
    <property type="protein sequence ID" value="KAA1089211.1"/>
    <property type="molecule type" value="Genomic_DNA"/>
</dbReference>
<name>A0A5B0NIS5_PUCGR</name>
<sequence length="171" mass="19329">MMHLISPFLLIGTLITTAYVNAILLKTNYDGHEYWILSSQHKFTNDEMEKVPFHFSYPLRQGPGSQIDARIIQNSSDRPIWVGSGLLQLDDSIEPLGGKNWREFYFSLGTNAQNFEEVGAHNQKYSLGYFVVISLDKKVDTALWKSVMKNGLKDLEAAVAEEVKSKPASIF</sequence>
<dbReference type="AlphaFoldDB" id="A0A5B0NIS5"/>
<evidence type="ECO:0000313" key="2">
    <source>
        <dbReference type="Proteomes" id="UP000324748"/>
    </source>
</evidence>
<dbReference type="Proteomes" id="UP000324748">
    <property type="component" value="Unassembled WGS sequence"/>
</dbReference>